<gene>
    <name evidence="1" type="ORF">AAG570_003766</name>
</gene>
<name>A0ABD0Y583_9HEMI</name>
<keyword evidence="2" id="KW-1185">Reference proteome</keyword>
<dbReference type="AlphaFoldDB" id="A0ABD0Y583"/>
<comment type="caution">
    <text evidence="1">The sequence shown here is derived from an EMBL/GenBank/DDBJ whole genome shotgun (WGS) entry which is preliminary data.</text>
</comment>
<evidence type="ECO:0000313" key="1">
    <source>
        <dbReference type="EMBL" id="KAL1122361.1"/>
    </source>
</evidence>
<proteinExistence type="predicted"/>
<protein>
    <submittedName>
        <fullName evidence="1">Uncharacterized protein</fullName>
    </submittedName>
</protein>
<dbReference type="EMBL" id="JBFDAA010000014">
    <property type="protein sequence ID" value="KAL1122361.1"/>
    <property type="molecule type" value="Genomic_DNA"/>
</dbReference>
<reference evidence="1 2" key="1">
    <citation type="submission" date="2024-07" db="EMBL/GenBank/DDBJ databases">
        <title>Chromosome-level genome assembly of the water stick insect Ranatra chinensis (Heteroptera: Nepidae).</title>
        <authorList>
            <person name="Liu X."/>
        </authorList>
    </citation>
    <scope>NUCLEOTIDE SEQUENCE [LARGE SCALE GENOMIC DNA]</scope>
    <source>
        <strain evidence="1">Cailab_2021Rc</strain>
        <tissue evidence="1">Muscle</tissue>
    </source>
</reference>
<accession>A0ABD0Y583</accession>
<dbReference type="Proteomes" id="UP001558652">
    <property type="component" value="Unassembled WGS sequence"/>
</dbReference>
<sequence length="161" mass="18534">MASKRRNMFYKNKKQMMEIGTCNLPPFCKRHVIVQCTRYQQYFGVRQGLLKQSMTVWCRLRVLDVLENLELASVTHDEIIVETGVIHTVSLVNDNIHIPGDRQQTLEAAVIIGTGKKKYKTCLASEMKFENDDDPTADANGLQIRSTRIGVYWEDSLFLYC</sequence>
<evidence type="ECO:0000313" key="2">
    <source>
        <dbReference type="Proteomes" id="UP001558652"/>
    </source>
</evidence>
<organism evidence="1 2">
    <name type="scientific">Ranatra chinensis</name>
    <dbReference type="NCBI Taxonomy" id="642074"/>
    <lineage>
        <taxon>Eukaryota</taxon>
        <taxon>Metazoa</taxon>
        <taxon>Ecdysozoa</taxon>
        <taxon>Arthropoda</taxon>
        <taxon>Hexapoda</taxon>
        <taxon>Insecta</taxon>
        <taxon>Pterygota</taxon>
        <taxon>Neoptera</taxon>
        <taxon>Paraneoptera</taxon>
        <taxon>Hemiptera</taxon>
        <taxon>Heteroptera</taxon>
        <taxon>Panheteroptera</taxon>
        <taxon>Nepomorpha</taxon>
        <taxon>Nepidae</taxon>
        <taxon>Ranatrinae</taxon>
        <taxon>Ranatra</taxon>
    </lineage>
</organism>